<dbReference type="Proteomes" id="UP001605036">
    <property type="component" value="Unassembled WGS sequence"/>
</dbReference>
<evidence type="ECO:0000313" key="1">
    <source>
        <dbReference type="EMBL" id="KAL2632642.1"/>
    </source>
</evidence>
<protein>
    <submittedName>
        <fullName evidence="1">Uncharacterized protein</fullName>
    </submittedName>
</protein>
<organism evidence="1 2">
    <name type="scientific">Riccia fluitans</name>
    <dbReference type="NCBI Taxonomy" id="41844"/>
    <lineage>
        <taxon>Eukaryota</taxon>
        <taxon>Viridiplantae</taxon>
        <taxon>Streptophyta</taxon>
        <taxon>Embryophyta</taxon>
        <taxon>Marchantiophyta</taxon>
        <taxon>Marchantiopsida</taxon>
        <taxon>Marchantiidae</taxon>
        <taxon>Marchantiales</taxon>
        <taxon>Ricciaceae</taxon>
        <taxon>Riccia</taxon>
    </lineage>
</organism>
<gene>
    <name evidence="1" type="ORF">R1flu_004121</name>
</gene>
<dbReference type="AlphaFoldDB" id="A0ABD1YPE1"/>
<proteinExistence type="predicted"/>
<comment type="caution">
    <text evidence="1">The sequence shown here is derived from an EMBL/GenBank/DDBJ whole genome shotgun (WGS) entry which is preliminary data.</text>
</comment>
<dbReference type="EMBL" id="JBHFFA010000003">
    <property type="protein sequence ID" value="KAL2632642.1"/>
    <property type="molecule type" value="Genomic_DNA"/>
</dbReference>
<keyword evidence="2" id="KW-1185">Reference proteome</keyword>
<reference evidence="1 2" key="1">
    <citation type="submission" date="2024-09" db="EMBL/GenBank/DDBJ databases">
        <title>Chromosome-scale assembly of Riccia fluitans.</title>
        <authorList>
            <person name="Paukszto L."/>
            <person name="Sawicki J."/>
            <person name="Karawczyk K."/>
            <person name="Piernik-Szablinska J."/>
            <person name="Szczecinska M."/>
            <person name="Mazdziarz M."/>
        </authorList>
    </citation>
    <scope>NUCLEOTIDE SEQUENCE [LARGE SCALE GENOMIC DNA]</scope>
    <source>
        <strain evidence="1">Rf_01</strain>
        <tissue evidence="1">Aerial parts of the thallus</tissue>
    </source>
</reference>
<sequence>MVIAIGGALFQQQVRSFAEERRIRQAGSLRERTKSGNSNFNGRCDCRVNAAVAETERNSGSREKPREAD</sequence>
<name>A0ABD1YPE1_9MARC</name>
<accession>A0ABD1YPE1</accession>
<evidence type="ECO:0000313" key="2">
    <source>
        <dbReference type="Proteomes" id="UP001605036"/>
    </source>
</evidence>